<evidence type="ECO:0000313" key="4">
    <source>
        <dbReference type="Proteomes" id="UP000321574"/>
    </source>
</evidence>
<name>A0A5C8NMW5_9BACI</name>
<dbReference type="PANTHER" id="PTHR47618:SF1">
    <property type="entry name" value="BIFUNCTIONAL OLIGORIBONUCLEASE AND PAP PHOSPHATASE NRNA"/>
    <property type="match status" value="1"/>
</dbReference>
<evidence type="ECO:0000259" key="1">
    <source>
        <dbReference type="Pfam" id="PF01368"/>
    </source>
</evidence>
<gene>
    <name evidence="3" type="ORF">FHP05_11810</name>
</gene>
<dbReference type="Proteomes" id="UP000321574">
    <property type="component" value="Unassembled WGS sequence"/>
</dbReference>
<dbReference type="Pfam" id="PF01368">
    <property type="entry name" value="DHH"/>
    <property type="match status" value="1"/>
</dbReference>
<dbReference type="InterPro" id="IPR003156">
    <property type="entry name" value="DHHA1_dom"/>
</dbReference>
<dbReference type="SUPFAM" id="SSF64182">
    <property type="entry name" value="DHH phosphoesterases"/>
    <property type="match status" value="1"/>
</dbReference>
<keyword evidence="4" id="KW-1185">Reference proteome</keyword>
<feature type="domain" description="DHHA1" evidence="2">
    <location>
        <begin position="229"/>
        <end position="315"/>
    </location>
</feature>
<dbReference type="OrthoDB" id="9803668at2"/>
<protein>
    <submittedName>
        <fullName evidence="3">Bifunctional oligoribonuclease/PAP phosphatase NrnA</fullName>
    </submittedName>
</protein>
<dbReference type="PANTHER" id="PTHR47618">
    <property type="entry name" value="BIFUNCTIONAL OLIGORIBONUCLEASE AND PAP PHOSPHATASE NRNA"/>
    <property type="match status" value="1"/>
</dbReference>
<dbReference type="GO" id="GO:0003676">
    <property type="term" value="F:nucleic acid binding"/>
    <property type="evidence" value="ECO:0007669"/>
    <property type="project" value="InterPro"/>
</dbReference>
<accession>A0A5C8NMW5</accession>
<reference evidence="3 4" key="1">
    <citation type="submission" date="2019-06" db="EMBL/GenBank/DDBJ databases">
        <title>Cerasibacillus sp. nov., isolated from maize field.</title>
        <authorList>
            <person name="Lin S.-Y."/>
            <person name="Tsai C.-F."/>
            <person name="Young C.-C."/>
        </authorList>
    </citation>
    <scope>NUCLEOTIDE SEQUENCE [LARGE SCALE GENOMIC DNA]</scope>
    <source>
        <strain evidence="3 4">CC-CFT480</strain>
    </source>
</reference>
<comment type="caution">
    <text evidence="3">The sequence shown here is derived from an EMBL/GenBank/DDBJ whole genome shotgun (WGS) entry which is preliminary data.</text>
</comment>
<evidence type="ECO:0000313" key="3">
    <source>
        <dbReference type="EMBL" id="TXL62486.1"/>
    </source>
</evidence>
<evidence type="ECO:0000259" key="2">
    <source>
        <dbReference type="Pfam" id="PF02272"/>
    </source>
</evidence>
<dbReference type="AlphaFoldDB" id="A0A5C8NMW5"/>
<sequence length="319" mass="36154">MHLDKITELIQTYDKIIIHRHVRPDPDALGSQGALKEIIQYSFPDKKVYAVGTDDPAYSFLAKMDKISDDTFKEALIIVCDTANTERIDDQRYTLGDKIIKIDHHPNVDPYGDIRWVDTTSSSTCELIYEWFLHAKSHGFRMTKNAARLLYAGIVGDTGRFLFPSTTAKTFTYATELIQYDFDRQALYDGLYRVGENIARLKGHILQNFTKNETGASFVKLTIDDLEYFGVTALETSQIVGTLGDIDGILAWAIFVEEEEQIRVRLRSKGPVINKIAAKYNGGGHPLASGASIYKWEEASYVKEDIEKACQQYKEEVKQ</sequence>
<feature type="domain" description="DDH" evidence="1">
    <location>
        <begin position="15"/>
        <end position="154"/>
    </location>
</feature>
<dbReference type="InterPro" id="IPR001667">
    <property type="entry name" value="DDH_dom"/>
</dbReference>
<dbReference type="EMBL" id="VDUW01000009">
    <property type="protein sequence ID" value="TXL62486.1"/>
    <property type="molecule type" value="Genomic_DNA"/>
</dbReference>
<dbReference type="Gene3D" id="3.90.1640.10">
    <property type="entry name" value="inorganic pyrophosphatase (n-terminal core)"/>
    <property type="match status" value="1"/>
</dbReference>
<dbReference type="InterPro" id="IPR051319">
    <property type="entry name" value="Oligoribo/pAp-PDE_c-di-AMP_PDE"/>
</dbReference>
<dbReference type="Gene3D" id="3.10.310.30">
    <property type="match status" value="1"/>
</dbReference>
<dbReference type="InterPro" id="IPR038763">
    <property type="entry name" value="DHH_sf"/>
</dbReference>
<dbReference type="RefSeq" id="WP_147668492.1">
    <property type="nucleotide sequence ID" value="NZ_VDUW01000009.1"/>
</dbReference>
<proteinExistence type="predicted"/>
<organism evidence="3 4">
    <name type="scientific">Cerasibacillus terrae</name>
    <dbReference type="NCBI Taxonomy" id="2498845"/>
    <lineage>
        <taxon>Bacteria</taxon>
        <taxon>Bacillati</taxon>
        <taxon>Bacillota</taxon>
        <taxon>Bacilli</taxon>
        <taxon>Bacillales</taxon>
        <taxon>Bacillaceae</taxon>
        <taxon>Cerasibacillus</taxon>
    </lineage>
</organism>
<dbReference type="Pfam" id="PF02272">
    <property type="entry name" value="DHHA1"/>
    <property type="match status" value="1"/>
</dbReference>